<keyword evidence="8 10" id="KW-0472">Membrane</keyword>
<dbReference type="InterPro" id="IPR036019">
    <property type="entry name" value="MscL_channel"/>
</dbReference>
<dbReference type="NCBIfam" id="TIGR00220">
    <property type="entry name" value="mscL"/>
    <property type="match status" value="1"/>
</dbReference>
<evidence type="ECO:0000256" key="1">
    <source>
        <dbReference type="ARBA" id="ARBA00004651"/>
    </source>
</evidence>
<evidence type="ECO:0000313" key="12">
    <source>
        <dbReference type="Proteomes" id="UP000238701"/>
    </source>
</evidence>
<evidence type="ECO:0000256" key="10">
    <source>
        <dbReference type="HAMAP-Rule" id="MF_00115"/>
    </source>
</evidence>
<dbReference type="InterPro" id="IPR019823">
    <property type="entry name" value="Mechanosensitive_channel_CS"/>
</dbReference>
<keyword evidence="3 10" id="KW-0813">Transport</keyword>
<evidence type="ECO:0000256" key="7">
    <source>
        <dbReference type="ARBA" id="ARBA00023065"/>
    </source>
</evidence>
<dbReference type="GO" id="GO:0005886">
    <property type="term" value="C:plasma membrane"/>
    <property type="evidence" value="ECO:0007669"/>
    <property type="project" value="UniProtKB-SubCell"/>
</dbReference>
<evidence type="ECO:0000313" key="11">
    <source>
        <dbReference type="EMBL" id="SPF49478.1"/>
    </source>
</evidence>
<evidence type="ECO:0000256" key="6">
    <source>
        <dbReference type="ARBA" id="ARBA00022989"/>
    </source>
</evidence>
<dbReference type="InterPro" id="IPR037673">
    <property type="entry name" value="MSC/AndL"/>
</dbReference>
<comment type="function">
    <text evidence="10">Channel that opens in response to stretch forces in the membrane lipid bilayer. May participate in the regulation of osmotic pressure changes within the cell.</text>
</comment>
<evidence type="ECO:0000256" key="2">
    <source>
        <dbReference type="ARBA" id="ARBA00007254"/>
    </source>
</evidence>
<dbReference type="PRINTS" id="PR01264">
    <property type="entry name" value="MECHCHANNEL"/>
</dbReference>
<reference evidence="12" key="1">
    <citation type="submission" date="2018-02" db="EMBL/GenBank/DDBJ databases">
        <authorList>
            <person name="Hausmann B."/>
        </authorList>
    </citation>
    <scope>NUCLEOTIDE SEQUENCE [LARGE SCALE GENOMIC DNA]</scope>
    <source>
        <strain evidence="12">Peat soil MAG SbA1</strain>
    </source>
</reference>
<organism evidence="11 12">
    <name type="scientific">Candidatus Sulfotelmatobacter kueseliae</name>
    <dbReference type="NCBI Taxonomy" id="2042962"/>
    <lineage>
        <taxon>Bacteria</taxon>
        <taxon>Pseudomonadati</taxon>
        <taxon>Acidobacteriota</taxon>
        <taxon>Terriglobia</taxon>
        <taxon>Terriglobales</taxon>
        <taxon>Candidatus Korobacteraceae</taxon>
        <taxon>Candidatus Sulfotelmatobacter</taxon>
    </lineage>
</organism>
<dbReference type="Pfam" id="PF01741">
    <property type="entry name" value="MscL"/>
    <property type="match status" value="1"/>
</dbReference>
<keyword evidence="7 10" id="KW-0406">Ion transport</keyword>
<protein>
    <recommendedName>
        <fullName evidence="10">Large-conductance mechanosensitive channel</fullName>
    </recommendedName>
</protein>
<comment type="subcellular location">
    <subcellularLocation>
        <location evidence="1 10">Cell membrane</location>
        <topology evidence="1 10">Multi-pass membrane protein</topology>
    </subcellularLocation>
</comment>
<comment type="subunit">
    <text evidence="10">Homopentamer.</text>
</comment>
<dbReference type="EMBL" id="OMOD01000190">
    <property type="protein sequence ID" value="SPF49478.1"/>
    <property type="molecule type" value="Genomic_DNA"/>
</dbReference>
<dbReference type="AlphaFoldDB" id="A0A2U3LC51"/>
<dbReference type="PANTHER" id="PTHR30266:SF2">
    <property type="entry name" value="LARGE-CONDUCTANCE MECHANOSENSITIVE CHANNEL"/>
    <property type="match status" value="1"/>
</dbReference>
<dbReference type="PROSITE" id="PS01327">
    <property type="entry name" value="MSCL"/>
    <property type="match status" value="1"/>
</dbReference>
<name>A0A2U3LC51_9BACT</name>
<feature type="transmembrane region" description="Helical" evidence="10">
    <location>
        <begin position="69"/>
        <end position="95"/>
    </location>
</feature>
<gene>
    <name evidence="10 11" type="primary">mscL</name>
    <name evidence="11" type="ORF">SBA1_910026</name>
</gene>
<dbReference type="Gene3D" id="1.10.1200.120">
    <property type="entry name" value="Large-conductance mechanosensitive channel, MscL, domain 1"/>
    <property type="match status" value="1"/>
</dbReference>
<sequence length="138" mass="14564">MLDGFKKFILRGNVVDMAVGVVIGAAFGGVVTALTKDLLTPLIAAIVGKPDFSALHFTINGSLFPVGDFINTCVSFLLIAAAIYFFVVTPVNALVARMRKDPAPADPTTKKCTECLSEIPIDARRCAHCAQPQVGKAA</sequence>
<dbReference type="OrthoDB" id="9810350at2"/>
<keyword evidence="4 10" id="KW-1003">Cell membrane</keyword>
<evidence type="ECO:0000256" key="8">
    <source>
        <dbReference type="ARBA" id="ARBA00023136"/>
    </source>
</evidence>
<evidence type="ECO:0000256" key="3">
    <source>
        <dbReference type="ARBA" id="ARBA00022448"/>
    </source>
</evidence>
<dbReference type="PANTHER" id="PTHR30266">
    <property type="entry name" value="MECHANOSENSITIVE CHANNEL MSCL"/>
    <property type="match status" value="1"/>
</dbReference>
<dbReference type="GO" id="GO:0008381">
    <property type="term" value="F:mechanosensitive monoatomic ion channel activity"/>
    <property type="evidence" value="ECO:0007669"/>
    <property type="project" value="UniProtKB-UniRule"/>
</dbReference>
<proteinExistence type="inferred from homology"/>
<dbReference type="InterPro" id="IPR001185">
    <property type="entry name" value="MS_channel"/>
</dbReference>
<dbReference type="SUPFAM" id="SSF81330">
    <property type="entry name" value="Gated mechanosensitive channel"/>
    <property type="match status" value="1"/>
</dbReference>
<accession>A0A2U3LC51</accession>
<keyword evidence="6 10" id="KW-1133">Transmembrane helix</keyword>
<keyword evidence="9 10" id="KW-0407">Ion channel</keyword>
<feature type="transmembrane region" description="Helical" evidence="10">
    <location>
        <begin position="12"/>
        <end position="34"/>
    </location>
</feature>
<evidence type="ECO:0000256" key="5">
    <source>
        <dbReference type="ARBA" id="ARBA00022692"/>
    </source>
</evidence>
<keyword evidence="5 10" id="KW-0812">Transmembrane</keyword>
<comment type="similarity">
    <text evidence="2 10">Belongs to the MscL family.</text>
</comment>
<evidence type="ECO:0000256" key="4">
    <source>
        <dbReference type="ARBA" id="ARBA00022475"/>
    </source>
</evidence>
<dbReference type="Proteomes" id="UP000238701">
    <property type="component" value="Unassembled WGS sequence"/>
</dbReference>
<evidence type="ECO:0000256" key="9">
    <source>
        <dbReference type="ARBA" id="ARBA00023303"/>
    </source>
</evidence>
<dbReference type="HAMAP" id="MF_00115">
    <property type="entry name" value="MscL"/>
    <property type="match status" value="1"/>
</dbReference>